<protein>
    <submittedName>
        <fullName evidence="1">Uncharacterized protein</fullName>
    </submittedName>
</protein>
<evidence type="ECO:0000313" key="1">
    <source>
        <dbReference type="EMBL" id="CAI2379990.1"/>
    </source>
</evidence>
<dbReference type="EMBL" id="CAMPGE010021888">
    <property type="protein sequence ID" value="CAI2379990.1"/>
    <property type="molecule type" value="Genomic_DNA"/>
</dbReference>
<comment type="caution">
    <text evidence="1">The sequence shown here is derived from an EMBL/GenBank/DDBJ whole genome shotgun (WGS) entry which is preliminary data.</text>
</comment>
<keyword evidence="2" id="KW-1185">Reference proteome</keyword>
<organism evidence="1 2">
    <name type="scientific">Euplotes crassus</name>
    <dbReference type="NCBI Taxonomy" id="5936"/>
    <lineage>
        <taxon>Eukaryota</taxon>
        <taxon>Sar</taxon>
        <taxon>Alveolata</taxon>
        <taxon>Ciliophora</taxon>
        <taxon>Intramacronucleata</taxon>
        <taxon>Spirotrichea</taxon>
        <taxon>Hypotrichia</taxon>
        <taxon>Euplotida</taxon>
        <taxon>Euplotidae</taxon>
        <taxon>Moneuplotes</taxon>
    </lineage>
</organism>
<sequence length="174" mass="19934">MRKRILASLLAIIIYRSGNFSQLGNEIINIFEQHKALGFLSATIIILSYLKRNGYLKSLQDSQKLLIVISKILWNEIRLTKPINPIKIPKNALKLHLTSTDRQMLKYKLLLQKSKNATKTRLKHLKSRSSTPSLLIPHSSKKIPLPRNLPPTIHRSISPPKIPKIPLKNLKFLI</sequence>
<reference evidence="1" key="1">
    <citation type="submission" date="2023-07" db="EMBL/GenBank/DDBJ databases">
        <authorList>
            <consortium name="AG Swart"/>
            <person name="Singh M."/>
            <person name="Singh A."/>
            <person name="Seah K."/>
            <person name="Emmerich C."/>
        </authorList>
    </citation>
    <scope>NUCLEOTIDE SEQUENCE</scope>
    <source>
        <strain evidence="1">DP1</strain>
    </source>
</reference>
<proteinExistence type="predicted"/>
<dbReference type="Proteomes" id="UP001295684">
    <property type="component" value="Unassembled WGS sequence"/>
</dbReference>
<evidence type="ECO:0000313" key="2">
    <source>
        <dbReference type="Proteomes" id="UP001295684"/>
    </source>
</evidence>
<accession>A0AAD1XXF8</accession>
<name>A0AAD1XXF8_EUPCR</name>
<dbReference type="AlphaFoldDB" id="A0AAD1XXF8"/>
<gene>
    <name evidence="1" type="ORF">ECRASSUSDP1_LOCUS21414</name>
</gene>